<evidence type="ECO:0000313" key="8">
    <source>
        <dbReference type="Proteomes" id="UP001144612"/>
    </source>
</evidence>
<dbReference type="InterPro" id="IPR013325">
    <property type="entry name" value="RNA_pol_sigma_r2"/>
</dbReference>
<evidence type="ECO:0000256" key="3">
    <source>
        <dbReference type="ARBA" id="ARBA00023082"/>
    </source>
</evidence>
<dbReference type="InterPro" id="IPR039425">
    <property type="entry name" value="RNA_pol_sigma-70-like"/>
</dbReference>
<keyword evidence="2" id="KW-0805">Transcription regulation</keyword>
<dbReference type="PANTHER" id="PTHR43133">
    <property type="entry name" value="RNA POLYMERASE ECF-TYPE SIGMA FACTO"/>
    <property type="match status" value="1"/>
</dbReference>
<evidence type="ECO:0000259" key="5">
    <source>
        <dbReference type="Pfam" id="PF04542"/>
    </source>
</evidence>
<dbReference type="EMBL" id="JAPQFJ010000005">
    <property type="protein sequence ID" value="MCY6958386.1"/>
    <property type="molecule type" value="Genomic_DNA"/>
</dbReference>
<dbReference type="InterPro" id="IPR036388">
    <property type="entry name" value="WH-like_DNA-bd_sf"/>
</dbReference>
<organism evidence="7 8">
    <name type="scientific">Clostridium brassicae</name>
    <dbReference type="NCBI Taxonomy" id="2999072"/>
    <lineage>
        <taxon>Bacteria</taxon>
        <taxon>Bacillati</taxon>
        <taxon>Bacillota</taxon>
        <taxon>Clostridia</taxon>
        <taxon>Eubacteriales</taxon>
        <taxon>Clostridiaceae</taxon>
        <taxon>Clostridium</taxon>
    </lineage>
</organism>
<dbReference type="SUPFAM" id="SSF88659">
    <property type="entry name" value="Sigma3 and sigma4 domains of RNA polymerase sigma factors"/>
    <property type="match status" value="1"/>
</dbReference>
<dbReference type="InterPro" id="IPR014284">
    <property type="entry name" value="RNA_pol_sigma-70_dom"/>
</dbReference>
<accession>A0ABT4DAY8</accession>
<evidence type="ECO:0000256" key="2">
    <source>
        <dbReference type="ARBA" id="ARBA00023015"/>
    </source>
</evidence>
<reference evidence="7" key="1">
    <citation type="submission" date="2022-12" db="EMBL/GenBank/DDBJ databases">
        <title>Clostridium sp. nov., isolated from industrial wastewater.</title>
        <authorList>
            <person name="Jiayan W."/>
        </authorList>
    </citation>
    <scope>NUCLEOTIDE SEQUENCE</scope>
    <source>
        <strain evidence="7">ZC22-4</strain>
    </source>
</reference>
<proteinExistence type="inferred from homology"/>
<evidence type="ECO:0000256" key="4">
    <source>
        <dbReference type="ARBA" id="ARBA00023163"/>
    </source>
</evidence>
<dbReference type="Pfam" id="PF04542">
    <property type="entry name" value="Sigma70_r2"/>
    <property type="match status" value="1"/>
</dbReference>
<dbReference type="Gene3D" id="1.10.10.10">
    <property type="entry name" value="Winged helix-like DNA-binding domain superfamily/Winged helix DNA-binding domain"/>
    <property type="match status" value="1"/>
</dbReference>
<dbReference type="PANTHER" id="PTHR43133:SF60">
    <property type="entry name" value="RNA POLYMERASE SIGMA FACTOR SIGV"/>
    <property type="match status" value="1"/>
</dbReference>
<protein>
    <submittedName>
        <fullName evidence="7">RNA polymerase sigma factor</fullName>
    </submittedName>
</protein>
<evidence type="ECO:0000259" key="6">
    <source>
        <dbReference type="Pfam" id="PF08281"/>
    </source>
</evidence>
<dbReference type="Gene3D" id="1.10.1740.10">
    <property type="match status" value="1"/>
</dbReference>
<dbReference type="Pfam" id="PF08281">
    <property type="entry name" value="Sigma70_r4_2"/>
    <property type="match status" value="1"/>
</dbReference>
<keyword evidence="4" id="KW-0804">Transcription</keyword>
<dbReference type="InterPro" id="IPR013324">
    <property type="entry name" value="RNA_pol_sigma_r3/r4-like"/>
</dbReference>
<dbReference type="Proteomes" id="UP001144612">
    <property type="component" value="Unassembled WGS sequence"/>
</dbReference>
<dbReference type="NCBIfam" id="TIGR02937">
    <property type="entry name" value="sigma70-ECF"/>
    <property type="match status" value="1"/>
</dbReference>
<name>A0ABT4DAY8_9CLOT</name>
<comment type="similarity">
    <text evidence="1">Belongs to the sigma-70 factor family. ECF subfamily.</text>
</comment>
<keyword evidence="3" id="KW-0731">Sigma factor</keyword>
<keyword evidence="8" id="KW-1185">Reference proteome</keyword>
<feature type="domain" description="RNA polymerase sigma-70 region 2" evidence="5">
    <location>
        <begin position="23"/>
        <end position="89"/>
    </location>
</feature>
<dbReference type="InterPro" id="IPR013249">
    <property type="entry name" value="RNA_pol_sigma70_r4_t2"/>
</dbReference>
<dbReference type="SUPFAM" id="SSF88946">
    <property type="entry name" value="Sigma2 domain of RNA polymerase sigma factors"/>
    <property type="match status" value="1"/>
</dbReference>
<gene>
    <name evidence="7" type="ORF">OW729_07195</name>
</gene>
<dbReference type="RefSeq" id="WP_268060798.1">
    <property type="nucleotide sequence ID" value="NZ_JAPQFJ010000005.1"/>
</dbReference>
<feature type="domain" description="RNA polymerase sigma factor 70 region 4 type 2" evidence="6">
    <location>
        <begin position="123"/>
        <end position="174"/>
    </location>
</feature>
<evidence type="ECO:0000313" key="7">
    <source>
        <dbReference type="EMBL" id="MCY6958386.1"/>
    </source>
</evidence>
<comment type="caution">
    <text evidence="7">The sequence shown here is derived from an EMBL/GenBank/DDBJ whole genome shotgun (WGS) entry which is preliminary data.</text>
</comment>
<evidence type="ECO:0000256" key="1">
    <source>
        <dbReference type="ARBA" id="ARBA00010641"/>
    </source>
</evidence>
<dbReference type="InterPro" id="IPR007627">
    <property type="entry name" value="RNA_pol_sigma70_r2"/>
</dbReference>
<sequence length="183" mass="21519">MYQDLKLIKLIQKKGDRTAANALISSHYKEIYAYVFKQTNNRELSLDLTQEIFIGMIKSINYFEAKKASFKTWLYKIANNKIIDHYRSKYYKQGINLGNIDDLEFKDDSNIEEDFLINEDAKEIMEIIGQMEASTQQIIRLKIFSDMTFNEISKVLEVKESTVKTRYYSAIKRINKILEEGLV</sequence>